<dbReference type="Gene3D" id="3.30.70.270">
    <property type="match status" value="1"/>
</dbReference>
<dbReference type="SMART" id="SM00267">
    <property type="entry name" value="GGDEF"/>
    <property type="match status" value="1"/>
</dbReference>
<evidence type="ECO:0000313" key="5">
    <source>
        <dbReference type="Proteomes" id="UP001206895"/>
    </source>
</evidence>
<dbReference type="CDD" id="cd01949">
    <property type="entry name" value="GGDEF"/>
    <property type="match status" value="1"/>
</dbReference>
<keyword evidence="2" id="KW-1133">Transmembrane helix</keyword>
<dbReference type="EMBL" id="JAMTCJ010000002">
    <property type="protein sequence ID" value="MCP2176255.1"/>
    <property type="molecule type" value="Genomic_DNA"/>
</dbReference>
<dbReference type="PANTHER" id="PTHR45138">
    <property type="entry name" value="REGULATORY COMPONENTS OF SENSORY TRANSDUCTION SYSTEM"/>
    <property type="match status" value="1"/>
</dbReference>
<organism evidence="4 5">
    <name type="scientific">Williamsia maris</name>
    <dbReference type="NCBI Taxonomy" id="72806"/>
    <lineage>
        <taxon>Bacteria</taxon>
        <taxon>Bacillati</taxon>
        <taxon>Actinomycetota</taxon>
        <taxon>Actinomycetes</taxon>
        <taxon>Mycobacteriales</taxon>
        <taxon>Nocardiaceae</taxon>
        <taxon>Williamsia</taxon>
    </lineage>
</organism>
<keyword evidence="2" id="KW-0812">Transmembrane</keyword>
<feature type="domain" description="GGDEF" evidence="3">
    <location>
        <begin position="254"/>
        <end position="386"/>
    </location>
</feature>
<feature type="transmembrane region" description="Helical" evidence="2">
    <location>
        <begin position="163"/>
        <end position="181"/>
    </location>
</feature>
<dbReference type="PANTHER" id="PTHR45138:SF9">
    <property type="entry name" value="DIGUANYLATE CYCLASE DGCM-RELATED"/>
    <property type="match status" value="1"/>
</dbReference>
<dbReference type="InterPro" id="IPR029787">
    <property type="entry name" value="Nucleotide_cyclase"/>
</dbReference>
<dbReference type="RefSeq" id="WP_253661263.1">
    <property type="nucleotide sequence ID" value="NZ_BAAAJQ010000001.1"/>
</dbReference>
<name>A0ABT1HEU7_9NOCA</name>
<evidence type="ECO:0000313" key="4">
    <source>
        <dbReference type="EMBL" id="MCP2176255.1"/>
    </source>
</evidence>
<evidence type="ECO:0000259" key="3">
    <source>
        <dbReference type="PROSITE" id="PS50887"/>
    </source>
</evidence>
<proteinExistence type="predicted"/>
<reference evidence="4 5" key="1">
    <citation type="submission" date="2022-06" db="EMBL/GenBank/DDBJ databases">
        <title>Genomic Encyclopedia of Archaeal and Bacterial Type Strains, Phase II (KMG-II): from individual species to whole genera.</title>
        <authorList>
            <person name="Goeker M."/>
        </authorList>
    </citation>
    <scope>NUCLEOTIDE SEQUENCE [LARGE SCALE GENOMIC DNA]</scope>
    <source>
        <strain evidence="4 5">DSM 44693</strain>
    </source>
</reference>
<sequence length="386" mass="41435">MRAGRPPSSAGPGDPTPLSGSGFRSSLRQWIFGEHDYAWILYHHSMRPLHLPIRLVFAANTFLFGVCSALLLMSPYGPSGTVAVTWVLIVMVAQLAVIAFILRVRIPVGAHRARYYFVGFAIFGDVGLASVLVLYNPLAGAFGCALFVLNSALCTYFISSRWLLAHMGFAAVIIVYTVWRLQESRSLDTYATVAGGLVMIAAVCAVPIAAHVAWTLLSIDARQSLRDPLTGLHNRRGIDASLEPLWRAARAGGTAIGAVVIDVDKFKRINDTYGHDVGDLVLQQMSARMVGLAGPTAVVGRTGGEEFTIVLTGTVADVVDRVTSLPDRLRDAIDSAPVTVSVGAAVIESPRDHRVDIAIRHALRAADARMYDAKRSGGGRAFLSSI</sequence>
<dbReference type="NCBIfam" id="TIGR00254">
    <property type="entry name" value="GGDEF"/>
    <property type="match status" value="1"/>
</dbReference>
<feature type="transmembrane region" description="Helical" evidence="2">
    <location>
        <begin position="83"/>
        <end position="102"/>
    </location>
</feature>
<evidence type="ECO:0000256" key="1">
    <source>
        <dbReference type="SAM" id="MobiDB-lite"/>
    </source>
</evidence>
<dbReference type="InterPro" id="IPR000160">
    <property type="entry name" value="GGDEF_dom"/>
</dbReference>
<protein>
    <submittedName>
        <fullName evidence="4">Diguanylate cyclase (GGDEF) domain-containing protein</fullName>
    </submittedName>
</protein>
<keyword evidence="2" id="KW-0472">Membrane</keyword>
<dbReference type="InterPro" id="IPR043128">
    <property type="entry name" value="Rev_trsase/Diguanyl_cyclase"/>
</dbReference>
<evidence type="ECO:0000256" key="2">
    <source>
        <dbReference type="SAM" id="Phobius"/>
    </source>
</evidence>
<feature type="transmembrane region" description="Helical" evidence="2">
    <location>
        <begin position="55"/>
        <end position="77"/>
    </location>
</feature>
<gene>
    <name evidence="4" type="ORF">LX13_002074</name>
</gene>
<dbReference type="Proteomes" id="UP001206895">
    <property type="component" value="Unassembled WGS sequence"/>
</dbReference>
<dbReference type="PROSITE" id="PS50887">
    <property type="entry name" value="GGDEF"/>
    <property type="match status" value="1"/>
</dbReference>
<accession>A0ABT1HEU7</accession>
<feature type="transmembrane region" description="Helical" evidence="2">
    <location>
        <begin position="114"/>
        <end position="133"/>
    </location>
</feature>
<comment type="caution">
    <text evidence="4">The sequence shown here is derived from an EMBL/GenBank/DDBJ whole genome shotgun (WGS) entry which is preliminary data.</text>
</comment>
<feature type="transmembrane region" description="Helical" evidence="2">
    <location>
        <begin position="193"/>
        <end position="217"/>
    </location>
</feature>
<dbReference type="InterPro" id="IPR050469">
    <property type="entry name" value="Diguanylate_Cyclase"/>
</dbReference>
<dbReference type="SUPFAM" id="SSF55073">
    <property type="entry name" value="Nucleotide cyclase"/>
    <property type="match status" value="1"/>
</dbReference>
<dbReference type="Pfam" id="PF00990">
    <property type="entry name" value="GGDEF"/>
    <property type="match status" value="1"/>
</dbReference>
<feature type="transmembrane region" description="Helical" evidence="2">
    <location>
        <begin position="139"/>
        <end position="158"/>
    </location>
</feature>
<feature type="region of interest" description="Disordered" evidence="1">
    <location>
        <begin position="1"/>
        <end position="20"/>
    </location>
</feature>
<keyword evidence="5" id="KW-1185">Reference proteome</keyword>